<evidence type="ECO:0000313" key="3">
    <source>
        <dbReference type="Proteomes" id="UP001606300"/>
    </source>
</evidence>
<dbReference type="RefSeq" id="WP_394468745.1">
    <property type="nucleotide sequence ID" value="NZ_JBIGHY010000001.1"/>
</dbReference>
<proteinExistence type="predicted"/>
<name>A0ABW7EH70_9BURK</name>
<reference evidence="2 3" key="1">
    <citation type="submission" date="2024-09" db="EMBL/GenBank/DDBJ databases">
        <title>Novel species of the genus Pelomonas and Roseateles isolated from streams.</title>
        <authorList>
            <person name="Lu H."/>
        </authorList>
    </citation>
    <scope>NUCLEOTIDE SEQUENCE [LARGE SCALE GENOMIC DNA]</scope>
    <source>
        <strain evidence="2 3">DC23W</strain>
    </source>
</reference>
<keyword evidence="1" id="KW-0732">Signal</keyword>
<gene>
    <name evidence="2" type="ORF">ACG02S_01910</name>
</gene>
<organism evidence="2 3">
    <name type="scientific">Pelomonas dachongensis</name>
    <dbReference type="NCBI Taxonomy" id="3299029"/>
    <lineage>
        <taxon>Bacteria</taxon>
        <taxon>Pseudomonadati</taxon>
        <taxon>Pseudomonadota</taxon>
        <taxon>Betaproteobacteria</taxon>
        <taxon>Burkholderiales</taxon>
        <taxon>Sphaerotilaceae</taxon>
        <taxon>Roseateles</taxon>
    </lineage>
</organism>
<feature type="chain" id="PRO_5046716472" evidence="1">
    <location>
        <begin position="23"/>
        <end position="142"/>
    </location>
</feature>
<feature type="signal peptide" evidence="1">
    <location>
        <begin position="1"/>
        <end position="22"/>
    </location>
</feature>
<evidence type="ECO:0000313" key="2">
    <source>
        <dbReference type="EMBL" id="MFG6412645.1"/>
    </source>
</evidence>
<protein>
    <submittedName>
        <fullName evidence="2">Uncharacterized protein</fullName>
    </submittedName>
</protein>
<sequence length="142" mass="15195">MRLMRSGLPLVLLLSLPMGAQAQAVSAEKLSQALGTPGLKATLAPKFRPEQVHQDYDIVDSAGKDMATVTTAPPAYFAEWQKLPGFEPLPGVGQQAFVRPRIDQVCGRSARAAACVTLMPMAFPKDKKPTLPQLQAALATLL</sequence>
<dbReference type="EMBL" id="JBIGHY010000001">
    <property type="protein sequence ID" value="MFG6412645.1"/>
    <property type="molecule type" value="Genomic_DNA"/>
</dbReference>
<comment type="caution">
    <text evidence="2">The sequence shown here is derived from an EMBL/GenBank/DDBJ whole genome shotgun (WGS) entry which is preliminary data.</text>
</comment>
<keyword evidence="3" id="KW-1185">Reference proteome</keyword>
<dbReference type="Proteomes" id="UP001606300">
    <property type="component" value="Unassembled WGS sequence"/>
</dbReference>
<evidence type="ECO:0000256" key="1">
    <source>
        <dbReference type="SAM" id="SignalP"/>
    </source>
</evidence>
<accession>A0ABW7EH70</accession>